<dbReference type="Gene3D" id="3.30.70.20">
    <property type="match status" value="1"/>
</dbReference>
<reference evidence="6 7" key="1">
    <citation type="journal article" date="2018" name="Environ. Microbiol.">
        <title>Novel energy conservation strategies and behaviour of Pelotomaculum schinkii driving syntrophic propionate catabolism.</title>
        <authorList>
            <person name="Hidalgo-Ahumada C.A.P."/>
            <person name="Nobu M.K."/>
            <person name="Narihiro T."/>
            <person name="Tamaki H."/>
            <person name="Liu W.T."/>
            <person name="Kamagata Y."/>
            <person name="Stams A.J.M."/>
            <person name="Imachi H."/>
            <person name="Sousa D.Z."/>
        </authorList>
    </citation>
    <scope>NUCLEOTIDE SEQUENCE [LARGE SCALE GENOMIC DNA]</scope>
    <source>
        <strain evidence="6 7">MGP</strain>
    </source>
</reference>
<evidence type="ECO:0000313" key="7">
    <source>
        <dbReference type="Proteomes" id="UP000297597"/>
    </source>
</evidence>
<dbReference type="AlphaFoldDB" id="A0A4Y7RVZ9"/>
<dbReference type="InterPro" id="IPR036188">
    <property type="entry name" value="FAD/NAD-bd_sf"/>
</dbReference>
<dbReference type="Pfam" id="PF14691">
    <property type="entry name" value="Fer4_20"/>
    <property type="match status" value="1"/>
</dbReference>
<dbReference type="OrthoDB" id="9803192at2"/>
<dbReference type="Pfam" id="PF07992">
    <property type="entry name" value="Pyr_redox_2"/>
    <property type="match status" value="1"/>
</dbReference>
<dbReference type="PANTHER" id="PTHR42783:SF3">
    <property type="entry name" value="GLUTAMATE SYNTHASE [NADPH] SMALL CHAIN-RELATED"/>
    <property type="match status" value="1"/>
</dbReference>
<keyword evidence="1" id="KW-0479">Metal-binding</keyword>
<dbReference type="PROSITE" id="PS00198">
    <property type="entry name" value="4FE4S_FER_1"/>
    <property type="match status" value="1"/>
</dbReference>
<keyword evidence="7" id="KW-1185">Reference proteome</keyword>
<dbReference type="Gene3D" id="1.10.1060.10">
    <property type="entry name" value="Alpha-helical ferredoxin"/>
    <property type="match status" value="1"/>
</dbReference>
<dbReference type="RefSeq" id="WP_134212548.1">
    <property type="nucleotide sequence ID" value="NZ_QFFZ01000004.1"/>
</dbReference>
<evidence type="ECO:0000259" key="5">
    <source>
        <dbReference type="PROSITE" id="PS51379"/>
    </source>
</evidence>
<keyword evidence="3" id="KW-0408">Iron</keyword>
<feature type="domain" description="4Fe-4S ferredoxin-type" evidence="5">
    <location>
        <begin position="500"/>
        <end position="529"/>
    </location>
</feature>
<protein>
    <submittedName>
        <fullName evidence="6">NADPH-Fe(3+) oxidoreductase subunit beta</fullName>
        <ecNumber evidence="6">1.-.-.-</ecNumber>
    </submittedName>
</protein>
<dbReference type="InterPro" id="IPR028261">
    <property type="entry name" value="DPD_II"/>
</dbReference>
<dbReference type="PROSITE" id="PS51379">
    <property type="entry name" value="4FE4S_FER_2"/>
    <property type="match status" value="2"/>
</dbReference>
<dbReference type="Proteomes" id="UP000297597">
    <property type="component" value="Unassembled WGS sequence"/>
</dbReference>
<evidence type="ECO:0000313" key="6">
    <source>
        <dbReference type="EMBL" id="TEB13033.1"/>
    </source>
</evidence>
<accession>A0A4Y7RVZ9</accession>
<evidence type="ECO:0000256" key="4">
    <source>
        <dbReference type="ARBA" id="ARBA00023014"/>
    </source>
</evidence>
<evidence type="ECO:0000256" key="3">
    <source>
        <dbReference type="ARBA" id="ARBA00023004"/>
    </source>
</evidence>
<dbReference type="PANTHER" id="PTHR42783">
    <property type="entry name" value="GLUTAMATE SYNTHASE [NADPH] SMALL CHAIN"/>
    <property type="match status" value="1"/>
</dbReference>
<dbReference type="InterPro" id="IPR009051">
    <property type="entry name" value="Helical_ferredxn"/>
</dbReference>
<dbReference type="SUPFAM" id="SSF54862">
    <property type="entry name" value="4Fe-4S ferredoxins"/>
    <property type="match status" value="1"/>
</dbReference>
<keyword evidence="4" id="KW-0411">Iron-sulfur</keyword>
<dbReference type="InterPro" id="IPR017900">
    <property type="entry name" value="4Fe4S_Fe_S_CS"/>
</dbReference>
<comment type="caution">
    <text evidence="6">The sequence shown here is derived from an EMBL/GenBank/DDBJ whole genome shotgun (WGS) entry which is preliminary data.</text>
</comment>
<dbReference type="InterPro" id="IPR017896">
    <property type="entry name" value="4Fe4S_Fe-S-bd"/>
</dbReference>
<dbReference type="GO" id="GO:0051536">
    <property type="term" value="F:iron-sulfur cluster binding"/>
    <property type="evidence" value="ECO:0007669"/>
    <property type="project" value="UniProtKB-KW"/>
</dbReference>
<organism evidence="6 7">
    <name type="scientific">Pelotomaculum propionicicum</name>
    <dbReference type="NCBI Taxonomy" id="258475"/>
    <lineage>
        <taxon>Bacteria</taxon>
        <taxon>Bacillati</taxon>
        <taxon>Bacillota</taxon>
        <taxon>Clostridia</taxon>
        <taxon>Eubacteriales</taxon>
        <taxon>Desulfotomaculaceae</taxon>
        <taxon>Pelotomaculum</taxon>
    </lineage>
</organism>
<name>A0A4Y7RVZ9_9FIRM</name>
<proteinExistence type="predicted"/>
<dbReference type="SUPFAM" id="SSF46548">
    <property type="entry name" value="alpha-helical ferredoxin"/>
    <property type="match status" value="1"/>
</dbReference>
<dbReference type="EMBL" id="QFFZ01000004">
    <property type="protein sequence ID" value="TEB13033.1"/>
    <property type="molecule type" value="Genomic_DNA"/>
</dbReference>
<gene>
    <name evidence="6" type="primary">sfrB_1</name>
    <name evidence="6" type="ORF">Pmgp_00671</name>
</gene>
<dbReference type="EC" id="1.-.-.-" evidence="6"/>
<feature type="domain" description="4Fe-4S ferredoxin-type" evidence="5">
    <location>
        <begin position="472"/>
        <end position="498"/>
    </location>
</feature>
<dbReference type="Gene3D" id="3.50.50.60">
    <property type="entry name" value="FAD/NAD(P)-binding domain"/>
    <property type="match status" value="2"/>
</dbReference>
<sequence length="653" mass="68351">MTEHMPPCSGACPVNTDVRGYLAAIARQDYAAASRLISASNPFPSVCAWVCPHPCEDNCRRGQVDSALSIRGLKRFAIEAAGVIDSPCDAPAKKTGKKVAVVGAGPGGLTAAYDLARQGHSVVVYEKNSGLGGHFLTSLPTYRLPREMLKRDTDRILAAGVEARTGVEVGKDITIARLREEYDALIISVGLARSKSLPLPGADHPGVLMALPFLHRANTGESQATGERVLVIGGGDVAMDVARTAVRLGAAQVNTICLELREQMPAHAWEIEEALDEGVILINGYGPVEILTKDGKIVGVKAQKVKSVFDPGGKFNPTFEPGEFLSVPCDTVIQAVGQVPDNSFLNQSGLAVDPRGSVQTDKNTLTTSLPGVFTCGEVVTGPGPAIAAVASGHRAAQLVNSFLNGAPAAGPKETEVIGPLPGKVRELIPKQKRQAMPVLAPGSRKNNFEPFELGFDQKAALCEALRCLSCGLGARVESEKCAACLTCLRVCPYQAPVVGGPAAMPPEGCQACGVCAAFCPAGAISVANLNLSAIEDTLRAVTEETRLVLFTEQAACRELLAAAGPQMIPALKDAAVITLPAAGALRLEWILSAFENGAARVVVAQGQKDSRHHAGSGKYLKGVIARAKNLLEAAGIPGDRLSLRKLDEGWPVS</sequence>
<dbReference type="InterPro" id="IPR023753">
    <property type="entry name" value="FAD/NAD-binding_dom"/>
</dbReference>
<dbReference type="InterPro" id="IPR003813">
    <property type="entry name" value="MvhD/FlpD"/>
</dbReference>
<dbReference type="GO" id="GO:0046872">
    <property type="term" value="F:metal ion binding"/>
    <property type="evidence" value="ECO:0007669"/>
    <property type="project" value="UniProtKB-KW"/>
</dbReference>
<dbReference type="PRINTS" id="PR00419">
    <property type="entry name" value="ADXRDTASE"/>
</dbReference>
<evidence type="ECO:0000256" key="2">
    <source>
        <dbReference type="ARBA" id="ARBA00023002"/>
    </source>
</evidence>
<evidence type="ECO:0000256" key="1">
    <source>
        <dbReference type="ARBA" id="ARBA00022723"/>
    </source>
</evidence>
<keyword evidence="2 6" id="KW-0560">Oxidoreductase</keyword>
<dbReference type="Pfam" id="PF02662">
    <property type="entry name" value="FlpD"/>
    <property type="match status" value="1"/>
</dbReference>
<dbReference type="GO" id="GO:0016491">
    <property type="term" value="F:oxidoreductase activity"/>
    <property type="evidence" value="ECO:0007669"/>
    <property type="project" value="UniProtKB-KW"/>
</dbReference>
<dbReference type="SUPFAM" id="SSF51971">
    <property type="entry name" value="Nucleotide-binding domain"/>
    <property type="match status" value="1"/>
</dbReference>